<dbReference type="OrthoDB" id="122883at2"/>
<dbReference type="KEGG" id="gfe:Gferi_06170"/>
<keyword evidence="3" id="KW-1185">Reference proteome</keyword>
<accession>A0A1D8GE64</accession>
<evidence type="ECO:0000256" key="1">
    <source>
        <dbReference type="SAM" id="Phobius"/>
    </source>
</evidence>
<organism evidence="2 3">
    <name type="scientific">Geosporobacter ferrireducens</name>
    <dbReference type="NCBI Taxonomy" id="1424294"/>
    <lineage>
        <taxon>Bacteria</taxon>
        <taxon>Bacillati</taxon>
        <taxon>Bacillota</taxon>
        <taxon>Clostridia</taxon>
        <taxon>Peptostreptococcales</taxon>
        <taxon>Thermotaleaceae</taxon>
        <taxon>Geosporobacter</taxon>
    </lineage>
</organism>
<feature type="transmembrane region" description="Helical" evidence="1">
    <location>
        <begin position="56"/>
        <end position="75"/>
    </location>
</feature>
<protein>
    <recommendedName>
        <fullName evidence="4">Zinc ribbon domain-containing protein</fullName>
    </recommendedName>
</protein>
<gene>
    <name evidence="2" type="ORF">Gferi_06170</name>
</gene>
<dbReference type="SUPFAM" id="SSF57802">
    <property type="entry name" value="Rubredoxin-like"/>
    <property type="match status" value="1"/>
</dbReference>
<proteinExistence type="predicted"/>
<feature type="transmembrane region" description="Helical" evidence="1">
    <location>
        <begin position="7"/>
        <end position="30"/>
    </location>
</feature>
<evidence type="ECO:0008006" key="4">
    <source>
        <dbReference type="Google" id="ProtNLM"/>
    </source>
</evidence>
<sequence>MNGRRLILFTLLFILVIIFIYNYLFTPLYFQYGGRMGMGMHGRMGINSTYKYYVDFRYILLIAIIIAGMLLFDFLQSQSTVNKCRRCGFEIESDLWKICPICGASLKGNRGDVK</sequence>
<dbReference type="Proteomes" id="UP000095743">
    <property type="component" value="Chromosome"/>
</dbReference>
<dbReference type="STRING" id="1424294.Gferi_06170"/>
<keyword evidence="1" id="KW-1133">Transmembrane helix</keyword>
<name>A0A1D8GE64_9FIRM</name>
<dbReference type="RefSeq" id="WP_069974751.1">
    <property type="nucleotide sequence ID" value="NZ_CP017269.1"/>
</dbReference>
<dbReference type="AlphaFoldDB" id="A0A1D8GE64"/>
<reference evidence="2 3" key="1">
    <citation type="submission" date="2016-09" db="EMBL/GenBank/DDBJ databases">
        <title>Genomic analysis reveals versatility of anaerobic energy metabolism of Geosporobacter ferrireducens IRF9 of phylum Firmicutes.</title>
        <authorList>
            <person name="Kim S.-J."/>
        </authorList>
    </citation>
    <scope>NUCLEOTIDE SEQUENCE [LARGE SCALE GENOMIC DNA]</scope>
    <source>
        <strain evidence="2 3">IRF9</strain>
    </source>
</reference>
<dbReference type="EMBL" id="CP017269">
    <property type="protein sequence ID" value="AOT69185.1"/>
    <property type="molecule type" value="Genomic_DNA"/>
</dbReference>
<evidence type="ECO:0000313" key="3">
    <source>
        <dbReference type="Proteomes" id="UP000095743"/>
    </source>
</evidence>
<evidence type="ECO:0000313" key="2">
    <source>
        <dbReference type="EMBL" id="AOT69185.1"/>
    </source>
</evidence>
<keyword evidence="1" id="KW-0812">Transmembrane</keyword>
<keyword evidence="1" id="KW-0472">Membrane</keyword>